<evidence type="ECO:0000256" key="3">
    <source>
        <dbReference type="ARBA" id="ARBA00023014"/>
    </source>
</evidence>
<evidence type="ECO:0000259" key="4">
    <source>
        <dbReference type="PROSITE" id="PS51379"/>
    </source>
</evidence>
<sequence>MVTTFAYDPEIEAKCRDCGECAKACPTGVLTAKPVERKKK</sequence>
<evidence type="ECO:0000313" key="5">
    <source>
        <dbReference type="EMBL" id="CBX28288.1"/>
    </source>
</evidence>
<name>E1YCJ4_9BACT</name>
<dbReference type="PROSITE" id="PS00198">
    <property type="entry name" value="4FE4S_FER_1"/>
    <property type="match status" value="1"/>
</dbReference>
<accession>E1YCJ4</accession>
<reference evidence="5" key="1">
    <citation type="journal article" date="2011" name="Environ. Microbiol.">
        <title>Genomic insights into the metabolic potential of the polycyclic aromatic hydrocarbon degrading sulfate-reducing Deltaproteobacterium N47.</title>
        <authorList>
            <person name="Bergmann F."/>
            <person name="Selesi D."/>
            <person name="Weinmaier T."/>
            <person name="Tischler P."/>
            <person name="Rattei T."/>
            <person name="Meckenstock R.U."/>
        </authorList>
    </citation>
    <scope>NUCLEOTIDE SEQUENCE</scope>
</reference>
<gene>
    <name evidence="5" type="ORF">N47_G36120</name>
</gene>
<evidence type="ECO:0000256" key="1">
    <source>
        <dbReference type="ARBA" id="ARBA00022723"/>
    </source>
</evidence>
<evidence type="ECO:0000256" key="2">
    <source>
        <dbReference type="ARBA" id="ARBA00023004"/>
    </source>
</evidence>
<dbReference type="GO" id="GO:0046872">
    <property type="term" value="F:metal ion binding"/>
    <property type="evidence" value="ECO:0007669"/>
    <property type="project" value="UniProtKB-KW"/>
</dbReference>
<protein>
    <recommendedName>
        <fullName evidence="4">4Fe-4S ferredoxin-type domain-containing protein</fullName>
    </recommendedName>
</protein>
<proteinExistence type="predicted"/>
<dbReference type="AlphaFoldDB" id="E1YCJ4"/>
<organism evidence="5">
    <name type="scientific">uncultured Desulfobacterium sp</name>
    <dbReference type="NCBI Taxonomy" id="201089"/>
    <lineage>
        <taxon>Bacteria</taxon>
        <taxon>Pseudomonadati</taxon>
        <taxon>Thermodesulfobacteriota</taxon>
        <taxon>Desulfobacteria</taxon>
        <taxon>Desulfobacterales</taxon>
        <taxon>Desulfobacteriaceae</taxon>
        <taxon>Desulfobacterium</taxon>
        <taxon>environmental samples</taxon>
    </lineage>
</organism>
<keyword evidence="2" id="KW-0408">Iron</keyword>
<dbReference type="Gene3D" id="3.30.70.20">
    <property type="match status" value="1"/>
</dbReference>
<keyword evidence="1" id="KW-0479">Metal-binding</keyword>
<keyword evidence="3" id="KW-0411">Iron-sulfur</keyword>
<dbReference type="PROSITE" id="PS51379">
    <property type="entry name" value="4FE4S_FER_2"/>
    <property type="match status" value="1"/>
</dbReference>
<dbReference type="GO" id="GO:0051536">
    <property type="term" value="F:iron-sulfur cluster binding"/>
    <property type="evidence" value="ECO:0007669"/>
    <property type="project" value="UniProtKB-KW"/>
</dbReference>
<feature type="domain" description="4Fe-4S ferredoxin-type" evidence="4">
    <location>
        <begin position="7"/>
        <end position="35"/>
    </location>
</feature>
<dbReference type="InterPro" id="IPR017900">
    <property type="entry name" value="4Fe4S_Fe_S_CS"/>
</dbReference>
<dbReference type="Pfam" id="PF00037">
    <property type="entry name" value="Fer4"/>
    <property type="match status" value="1"/>
</dbReference>
<dbReference type="EMBL" id="FR695868">
    <property type="protein sequence ID" value="CBX28288.1"/>
    <property type="molecule type" value="Genomic_DNA"/>
</dbReference>
<dbReference type="InterPro" id="IPR017896">
    <property type="entry name" value="4Fe4S_Fe-S-bd"/>
</dbReference>
<dbReference type="SUPFAM" id="SSF54862">
    <property type="entry name" value="4Fe-4S ferredoxins"/>
    <property type="match status" value="1"/>
</dbReference>